<protein>
    <submittedName>
        <fullName evidence="3">Uncharacterized protein</fullName>
    </submittedName>
</protein>
<proteinExistence type="predicted"/>
<name>A0A914DEI3_9BILA</name>
<feature type="region of interest" description="Disordered" evidence="1">
    <location>
        <begin position="1"/>
        <end position="26"/>
    </location>
</feature>
<dbReference type="AlphaFoldDB" id="A0A914DEI3"/>
<reference evidence="3" key="1">
    <citation type="submission" date="2022-11" db="UniProtKB">
        <authorList>
            <consortium name="WormBaseParasite"/>
        </authorList>
    </citation>
    <scope>IDENTIFICATION</scope>
</reference>
<dbReference type="Proteomes" id="UP000887540">
    <property type="component" value="Unplaced"/>
</dbReference>
<accession>A0A914DEI3</accession>
<sequence length="80" mass="8937">MDVLTSDGSGVGDRVPDSESAKIQPQRETGFGFRIWIQNLDSESESGFRFRIRILDSNSESGFEFGIWILNLDSDSESGF</sequence>
<evidence type="ECO:0000313" key="2">
    <source>
        <dbReference type="Proteomes" id="UP000887540"/>
    </source>
</evidence>
<evidence type="ECO:0000313" key="3">
    <source>
        <dbReference type="WBParaSite" id="ACRNAN_scaffold2298.g17543.t1"/>
    </source>
</evidence>
<organism evidence="2 3">
    <name type="scientific">Acrobeloides nanus</name>
    <dbReference type="NCBI Taxonomy" id="290746"/>
    <lineage>
        <taxon>Eukaryota</taxon>
        <taxon>Metazoa</taxon>
        <taxon>Ecdysozoa</taxon>
        <taxon>Nematoda</taxon>
        <taxon>Chromadorea</taxon>
        <taxon>Rhabditida</taxon>
        <taxon>Tylenchina</taxon>
        <taxon>Cephalobomorpha</taxon>
        <taxon>Cephaloboidea</taxon>
        <taxon>Cephalobidae</taxon>
        <taxon>Acrobeloides</taxon>
    </lineage>
</organism>
<dbReference type="WBParaSite" id="ACRNAN_scaffold2298.g17543.t1">
    <property type="protein sequence ID" value="ACRNAN_scaffold2298.g17543.t1"/>
    <property type="gene ID" value="ACRNAN_scaffold2298.g17543"/>
</dbReference>
<keyword evidence="2" id="KW-1185">Reference proteome</keyword>
<evidence type="ECO:0000256" key="1">
    <source>
        <dbReference type="SAM" id="MobiDB-lite"/>
    </source>
</evidence>